<protein>
    <submittedName>
        <fullName evidence="2">Transposase for IS1664 element</fullName>
    </submittedName>
</protein>
<dbReference type="GO" id="GO:0003676">
    <property type="term" value="F:nucleic acid binding"/>
    <property type="evidence" value="ECO:0007669"/>
    <property type="project" value="InterPro"/>
</dbReference>
<dbReference type="NCBIfam" id="NF033516">
    <property type="entry name" value="transpos_IS3"/>
    <property type="match status" value="1"/>
</dbReference>
<accession>A1JMV9</accession>
<feature type="domain" description="Integrase catalytic" evidence="1">
    <location>
        <begin position="102"/>
        <end position="264"/>
    </location>
</feature>
<evidence type="ECO:0000259" key="1">
    <source>
        <dbReference type="PROSITE" id="PS50994"/>
    </source>
</evidence>
<name>A1JMV9_YERE8</name>
<dbReference type="OrthoDB" id="9810995at2"/>
<dbReference type="Pfam" id="PF13276">
    <property type="entry name" value="HTH_21"/>
    <property type="match status" value="1"/>
</dbReference>
<dbReference type="PANTHER" id="PTHR46889">
    <property type="entry name" value="TRANSPOSASE INSF FOR INSERTION SEQUENCE IS3B-RELATED"/>
    <property type="match status" value="1"/>
</dbReference>
<sequence>MLYVADLPRSTFYWQVKSSGREETYADEKQRIKTLFHHHKGRYGYRRITLALRNEGGSLNHKTVRKLMRQQQLASNLRRKKYQSYQGAYGKVVPNILARKFTAEAPNQKWVTDVTEFNVRGKKLYLSPVLDLYNSEVVAWQMDTHPGMNLIDKMLDDALQKLNSGDEPVLHSDQGWQYQMASYQKRLGSGEVKQSMSRKGNCLDNAVIENFFGLLKTECWHNEKYEDVEQLKKAVDEYIHYYNNERIKVKLNGLSPVQYRNQAMSTARKSVQ</sequence>
<dbReference type="SUPFAM" id="SSF53098">
    <property type="entry name" value="Ribonuclease H-like"/>
    <property type="match status" value="1"/>
</dbReference>
<dbReference type="PANTHER" id="PTHR46889:SF4">
    <property type="entry name" value="TRANSPOSASE INSO FOR INSERTION SEQUENCE ELEMENT IS911B-RELATED"/>
    <property type="match status" value="1"/>
</dbReference>
<dbReference type="Gene3D" id="3.30.420.10">
    <property type="entry name" value="Ribonuclease H-like superfamily/Ribonuclease H"/>
    <property type="match status" value="1"/>
</dbReference>
<organism evidence="2 3">
    <name type="scientific">Yersinia enterocolitica serotype O:8 / biotype 1B (strain NCTC 13174 / 8081)</name>
    <dbReference type="NCBI Taxonomy" id="393305"/>
    <lineage>
        <taxon>Bacteria</taxon>
        <taxon>Pseudomonadati</taxon>
        <taxon>Pseudomonadota</taxon>
        <taxon>Gammaproteobacteria</taxon>
        <taxon>Enterobacterales</taxon>
        <taxon>Yersiniaceae</taxon>
        <taxon>Yersinia</taxon>
    </lineage>
</organism>
<dbReference type="InterPro" id="IPR036397">
    <property type="entry name" value="RNaseH_sf"/>
</dbReference>
<dbReference type="InterPro" id="IPR050900">
    <property type="entry name" value="Transposase_IS3/IS150/IS904"/>
</dbReference>
<dbReference type="GO" id="GO:0015074">
    <property type="term" value="P:DNA integration"/>
    <property type="evidence" value="ECO:0007669"/>
    <property type="project" value="InterPro"/>
</dbReference>
<dbReference type="Proteomes" id="UP000000642">
    <property type="component" value="Chromosome"/>
</dbReference>
<dbReference type="PROSITE" id="PS50994">
    <property type="entry name" value="INTEGRASE"/>
    <property type="match status" value="1"/>
</dbReference>
<dbReference type="EMBL" id="AM286415">
    <property type="protein sequence ID" value="CAL11668.1"/>
    <property type="molecule type" value="Genomic_DNA"/>
</dbReference>
<evidence type="ECO:0000313" key="3">
    <source>
        <dbReference type="Proteomes" id="UP000000642"/>
    </source>
</evidence>
<dbReference type="Pfam" id="PF00665">
    <property type="entry name" value="rve"/>
    <property type="match status" value="1"/>
</dbReference>
<dbReference type="AlphaFoldDB" id="A1JMV9"/>
<evidence type="ECO:0000313" key="2">
    <source>
        <dbReference type="EMBL" id="CAL11668.1"/>
    </source>
</evidence>
<dbReference type="InterPro" id="IPR048020">
    <property type="entry name" value="Transpos_IS3"/>
</dbReference>
<dbReference type="KEGG" id="yen:YE1591"/>
<dbReference type="InterPro" id="IPR025948">
    <property type="entry name" value="HTH-like_dom"/>
</dbReference>
<dbReference type="Pfam" id="PF13333">
    <property type="entry name" value="rve_2"/>
    <property type="match status" value="1"/>
</dbReference>
<dbReference type="InterPro" id="IPR001584">
    <property type="entry name" value="Integrase_cat-core"/>
</dbReference>
<dbReference type="eggNOG" id="COG2801">
    <property type="taxonomic scope" value="Bacteria"/>
</dbReference>
<gene>
    <name evidence="2" type="ordered locus">YE1591</name>
</gene>
<reference evidence="2 3" key="1">
    <citation type="journal article" date="2006" name="PLoS Genet.">
        <title>The complete genome sequence and comparative genome analysis of the high pathogenicity Yersinia enterocolitica strain 8081.</title>
        <authorList>
            <person name="Thomson N.R."/>
            <person name="Howard S."/>
            <person name="Wren B.W."/>
            <person name="Holden M.T.G."/>
            <person name="Crossman L."/>
            <person name="Challis G.L."/>
            <person name="Churcher C."/>
            <person name="Mungall K."/>
            <person name="Brooks K."/>
            <person name="Chillingworth T."/>
            <person name="Feltwell T."/>
            <person name="Abdellah Z."/>
            <person name="Hauser H."/>
            <person name="Jagels K."/>
            <person name="Maddison M."/>
            <person name="Moule S."/>
            <person name="Sanders M."/>
            <person name="Whitehead S."/>
            <person name="Quail M.A."/>
            <person name="Dougan G."/>
            <person name="Parkhill J."/>
            <person name="Prentice M.B."/>
        </authorList>
    </citation>
    <scope>NUCLEOTIDE SEQUENCE [LARGE SCALE GENOMIC DNA]</scope>
    <source>
        <strain evidence="3">NCTC 13174 / 8081</strain>
    </source>
</reference>
<dbReference type="PATRIC" id="fig|393305.7.peg.1721"/>
<dbReference type="InterPro" id="IPR012337">
    <property type="entry name" value="RNaseH-like_sf"/>
</dbReference>
<proteinExistence type="predicted"/>
<dbReference type="HOGENOM" id="CLU_027402_4_3_6"/>